<evidence type="ECO:0000256" key="2">
    <source>
        <dbReference type="ARBA" id="ARBA00023125"/>
    </source>
</evidence>
<dbReference type="Pfam" id="PF13545">
    <property type="entry name" value="HTH_Crp_2"/>
    <property type="match status" value="1"/>
</dbReference>
<evidence type="ECO:0000256" key="3">
    <source>
        <dbReference type="ARBA" id="ARBA00023163"/>
    </source>
</evidence>
<keyword evidence="6" id="KW-1185">Reference proteome</keyword>
<dbReference type="EMBL" id="CP003155">
    <property type="protein sequence ID" value="AEV29506.1"/>
    <property type="molecule type" value="Genomic_DNA"/>
</dbReference>
<dbReference type="Pfam" id="PF00027">
    <property type="entry name" value="cNMP_binding"/>
    <property type="match status" value="1"/>
</dbReference>
<dbReference type="InterPro" id="IPR000595">
    <property type="entry name" value="cNMP-bd_dom"/>
</dbReference>
<keyword evidence="2" id="KW-0238">DNA-binding</keyword>
<organism evidence="5 6">
    <name type="scientific">Sphaerochaeta pleomorpha (strain ATCC BAA-1885 / DSM 22778 / Grapes)</name>
    <dbReference type="NCBI Taxonomy" id="158190"/>
    <lineage>
        <taxon>Bacteria</taxon>
        <taxon>Pseudomonadati</taxon>
        <taxon>Spirochaetota</taxon>
        <taxon>Spirochaetia</taxon>
        <taxon>Spirochaetales</taxon>
        <taxon>Sphaerochaetaceae</taxon>
        <taxon>Sphaerochaeta</taxon>
    </lineage>
</organism>
<reference evidence="5 6" key="1">
    <citation type="submission" date="2011-11" db="EMBL/GenBank/DDBJ databases">
        <title>Complete sequence of Spirochaeta sp. grapes.</title>
        <authorList>
            <consortium name="US DOE Joint Genome Institute"/>
            <person name="Lucas S."/>
            <person name="Han J."/>
            <person name="Lapidus A."/>
            <person name="Cheng J.-F."/>
            <person name="Goodwin L."/>
            <person name="Pitluck S."/>
            <person name="Peters L."/>
            <person name="Ovchinnikova G."/>
            <person name="Munk A.C."/>
            <person name="Detter J.C."/>
            <person name="Han C."/>
            <person name="Tapia R."/>
            <person name="Land M."/>
            <person name="Hauser L."/>
            <person name="Kyrpides N."/>
            <person name="Ivanova N."/>
            <person name="Pagani I."/>
            <person name="Ritalahtilisa K."/>
            <person name="Loeffler F."/>
            <person name="Woyke T."/>
        </authorList>
    </citation>
    <scope>NUCLEOTIDE SEQUENCE [LARGE SCALE GENOMIC DNA]</scope>
    <source>
        <strain evidence="6">ATCC BAA-1885 / DSM 22778 / Grapes</strain>
    </source>
</reference>
<dbReference type="InterPro" id="IPR018490">
    <property type="entry name" value="cNMP-bd_dom_sf"/>
</dbReference>
<evidence type="ECO:0000313" key="5">
    <source>
        <dbReference type="EMBL" id="AEV29506.1"/>
    </source>
</evidence>
<dbReference type="InterPro" id="IPR012318">
    <property type="entry name" value="HTH_CRP"/>
</dbReference>
<evidence type="ECO:0000256" key="1">
    <source>
        <dbReference type="ARBA" id="ARBA00023015"/>
    </source>
</evidence>
<dbReference type="GO" id="GO:0003677">
    <property type="term" value="F:DNA binding"/>
    <property type="evidence" value="ECO:0007669"/>
    <property type="project" value="UniProtKB-KW"/>
</dbReference>
<sequence length="229" mass="26610">MQHFLNSSFTIPAERNEQLESLLKIHCHVFPYPAKTKFLEYGDAMDGVYYVFQGRTKHYILAEDGAEKILYCLSSGWFFGETPLTLHEPTGLISETMEPSILWKIPYSVYDKLLDVNKLFRTAIMNCMSRKMLIMRHEIENQVFNPCKQRILQLLCSTVDNASLVEGKWYNLSSHYTQYEISTIIGSARVTTSKLINELCNEGFIRILNRKLQVSKIIYEEITDQMDLL</sequence>
<protein>
    <submittedName>
        <fullName evidence="5">cAMP-binding protein</fullName>
    </submittedName>
</protein>
<dbReference type="eggNOG" id="COG0664">
    <property type="taxonomic scope" value="Bacteria"/>
</dbReference>
<accession>G8QX02</accession>
<dbReference type="InterPro" id="IPR036390">
    <property type="entry name" value="WH_DNA-bd_sf"/>
</dbReference>
<dbReference type="SUPFAM" id="SSF51206">
    <property type="entry name" value="cAMP-binding domain-like"/>
    <property type="match status" value="1"/>
</dbReference>
<name>G8QX02_SPHPG</name>
<dbReference type="RefSeq" id="WP_014270349.1">
    <property type="nucleotide sequence ID" value="NC_016633.1"/>
</dbReference>
<keyword evidence="1" id="KW-0805">Transcription regulation</keyword>
<dbReference type="InterPro" id="IPR014710">
    <property type="entry name" value="RmlC-like_jellyroll"/>
</dbReference>
<dbReference type="AlphaFoldDB" id="G8QX02"/>
<dbReference type="PROSITE" id="PS50042">
    <property type="entry name" value="CNMP_BINDING_3"/>
    <property type="match status" value="1"/>
</dbReference>
<evidence type="ECO:0000259" key="4">
    <source>
        <dbReference type="PROSITE" id="PS50042"/>
    </source>
</evidence>
<dbReference type="STRING" id="158190.SpiGrapes_1707"/>
<evidence type="ECO:0000313" key="6">
    <source>
        <dbReference type="Proteomes" id="UP000005632"/>
    </source>
</evidence>
<dbReference type="CDD" id="cd00038">
    <property type="entry name" value="CAP_ED"/>
    <property type="match status" value="1"/>
</dbReference>
<dbReference type="KEGG" id="sgp:SpiGrapes_1707"/>
<dbReference type="Proteomes" id="UP000005632">
    <property type="component" value="Chromosome"/>
</dbReference>
<keyword evidence="3" id="KW-0804">Transcription</keyword>
<dbReference type="GO" id="GO:0006355">
    <property type="term" value="P:regulation of DNA-templated transcription"/>
    <property type="evidence" value="ECO:0007669"/>
    <property type="project" value="InterPro"/>
</dbReference>
<dbReference type="Gene3D" id="2.60.120.10">
    <property type="entry name" value="Jelly Rolls"/>
    <property type="match status" value="1"/>
</dbReference>
<dbReference type="HOGENOM" id="CLU_1238417_0_0_12"/>
<feature type="domain" description="Cyclic nucleotide-binding" evidence="4">
    <location>
        <begin position="32"/>
        <end position="114"/>
    </location>
</feature>
<dbReference type="SUPFAM" id="SSF46785">
    <property type="entry name" value="Winged helix' DNA-binding domain"/>
    <property type="match status" value="1"/>
</dbReference>
<gene>
    <name evidence="5" type="ordered locus">SpiGrapes_1707</name>
</gene>
<proteinExistence type="predicted"/>
<dbReference type="OrthoDB" id="9776746at2"/>